<dbReference type="KEGG" id="mgik:GO620_010695"/>
<dbReference type="Proteomes" id="UP000429232">
    <property type="component" value="Chromosome"/>
</dbReference>
<dbReference type="AlphaFoldDB" id="A0A6I4I3M7"/>
<protein>
    <submittedName>
        <fullName evidence="2">VCBS repeat-containing protein</fullName>
    </submittedName>
</protein>
<dbReference type="PANTHER" id="PTHR44103:SF1">
    <property type="entry name" value="PROPROTEIN CONVERTASE P"/>
    <property type="match status" value="1"/>
</dbReference>
<dbReference type="Pfam" id="PF13517">
    <property type="entry name" value="FG-GAP_3"/>
    <property type="match status" value="1"/>
</dbReference>
<organism evidence="2 3">
    <name type="scientific">Mucilaginibacter ginkgonis</name>
    <dbReference type="NCBI Taxonomy" id="2682091"/>
    <lineage>
        <taxon>Bacteria</taxon>
        <taxon>Pseudomonadati</taxon>
        <taxon>Bacteroidota</taxon>
        <taxon>Sphingobacteriia</taxon>
        <taxon>Sphingobacteriales</taxon>
        <taxon>Sphingobacteriaceae</taxon>
        <taxon>Mucilaginibacter</taxon>
    </lineage>
</organism>
<dbReference type="InterPro" id="IPR028994">
    <property type="entry name" value="Integrin_alpha_N"/>
</dbReference>
<evidence type="ECO:0000256" key="1">
    <source>
        <dbReference type="ARBA" id="ARBA00022729"/>
    </source>
</evidence>
<keyword evidence="1" id="KW-0732">Signal</keyword>
<proteinExistence type="predicted"/>
<dbReference type="EMBL" id="CP066775">
    <property type="protein sequence ID" value="QQL48649.1"/>
    <property type="molecule type" value="Genomic_DNA"/>
</dbReference>
<dbReference type="SUPFAM" id="SSF69318">
    <property type="entry name" value="Integrin alpha N-terminal domain"/>
    <property type="match status" value="1"/>
</dbReference>
<name>A0A6I4I3M7_9SPHI</name>
<gene>
    <name evidence="2" type="ORF">GO620_010695</name>
</gene>
<sequence length="517" mass="57410">MFNLKKFLPAVFIPATLAIVSGITIYSCNQDNAPKAQSLDGRTLATKYCTSCHKFTEPALADKKSWRDGILPAMAKRLNLEIFMGQAVVNPNSTVSLAQWQAIEKWYISNAPDSLVIPKPAKAPARDWDGFTLVRPKIVNTHVPAMTTMVAVSPDDHKLYSGDAANGFYSWTPDLKQTLVYNFDSPVTGIDFVKQGERNVGVITGIGQMMPVDVSKGKVYELTLPVTGKAGAPRQITDSLPRPVQTVTADFNKDGLPDYVVCGFGHDRGGLYYIEQKPAGKYNKKVMLGIPGGTQLLKGDFNNDGWPDVMCLFAQNEEAIWLFTNDHKGGFTQKRILQFPPIYGSGSFQLVDMNGDGKLDILYCCGDNSDYSRVLKPYHGLYIFTNQGGWNFRQTYFYHIDGGTKAVAIDFDGDGKPDIAAIAFFSDFKYHPEEGFTYLHQESANKFTPHNIPVEKYGRWICMDVHDVDGDGKPDIVLGNFSIGQRGLLNQKGVKPQWDQNEPLIVLKNNFKQAGRK</sequence>
<dbReference type="InterPro" id="IPR013517">
    <property type="entry name" value="FG-GAP"/>
</dbReference>
<accession>A0A6I4I3M7</accession>
<evidence type="ECO:0000313" key="3">
    <source>
        <dbReference type="Proteomes" id="UP000429232"/>
    </source>
</evidence>
<dbReference type="PANTHER" id="PTHR44103">
    <property type="entry name" value="PROPROTEIN CONVERTASE P"/>
    <property type="match status" value="1"/>
</dbReference>
<dbReference type="RefSeq" id="WP_157525335.1">
    <property type="nucleotide sequence ID" value="NZ_CP066775.1"/>
</dbReference>
<reference evidence="2 3" key="1">
    <citation type="submission" date="2020-12" db="EMBL/GenBank/DDBJ databases">
        <title>HMF7856_wgs.fasta genome submission.</title>
        <authorList>
            <person name="Kang H."/>
            <person name="Kim H."/>
            <person name="Joh K."/>
        </authorList>
    </citation>
    <scope>NUCLEOTIDE SEQUENCE [LARGE SCALE GENOMIC DNA]</scope>
    <source>
        <strain evidence="2 3">HMF7856</strain>
    </source>
</reference>
<evidence type="ECO:0000313" key="2">
    <source>
        <dbReference type="EMBL" id="QQL48649.1"/>
    </source>
</evidence>
<keyword evidence="3" id="KW-1185">Reference proteome</keyword>
<dbReference type="Gene3D" id="2.130.10.130">
    <property type="entry name" value="Integrin alpha, N-terminal"/>
    <property type="match status" value="2"/>
</dbReference>
<dbReference type="PROSITE" id="PS51257">
    <property type="entry name" value="PROKAR_LIPOPROTEIN"/>
    <property type="match status" value="1"/>
</dbReference>